<evidence type="ECO:0000256" key="10">
    <source>
        <dbReference type="PROSITE-ProRule" id="PRU00169"/>
    </source>
</evidence>
<dbReference type="SMART" id="SM00304">
    <property type="entry name" value="HAMP"/>
    <property type="match status" value="12"/>
</dbReference>
<dbReference type="SUPFAM" id="SSF158472">
    <property type="entry name" value="HAMP domain-like"/>
    <property type="match status" value="1"/>
</dbReference>
<evidence type="ECO:0000256" key="6">
    <source>
        <dbReference type="ARBA" id="ARBA00022692"/>
    </source>
</evidence>
<dbReference type="SMART" id="SM00387">
    <property type="entry name" value="HATPase_c"/>
    <property type="match status" value="1"/>
</dbReference>
<evidence type="ECO:0000256" key="9">
    <source>
        <dbReference type="ARBA" id="ARBA00023012"/>
    </source>
</evidence>
<dbReference type="PRINTS" id="PR00344">
    <property type="entry name" value="BCTRLSENSOR"/>
</dbReference>
<proteinExistence type="predicted"/>
<dbReference type="SUPFAM" id="SSF47384">
    <property type="entry name" value="Homodimeric domain of signal transducing histidine kinase"/>
    <property type="match status" value="1"/>
</dbReference>
<dbReference type="InterPro" id="IPR036097">
    <property type="entry name" value="HisK_dim/P_sf"/>
</dbReference>
<keyword evidence="4 10" id="KW-0597">Phosphoprotein</keyword>
<feature type="domain" description="HAMP" evidence="15">
    <location>
        <begin position="1048"/>
        <end position="1100"/>
    </location>
</feature>
<dbReference type="PROSITE" id="PS50109">
    <property type="entry name" value="HIS_KIN"/>
    <property type="match status" value="1"/>
</dbReference>
<dbReference type="Pfam" id="PF13185">
    <property type="entry name" value="GAF_2"/>
    <property type="match status" value="1"/>
</dbReference>
<dbReference type="InterPro" id="IPR029016">
    <property type="entry name" value="GAF-like_dom_sf"/>
</dbReference>
<gene>
    <name evidence="16" type="ORF">ACIGXA_20325</name>
</gene>
<dbReference type="Gene3D" id="3.30.450.40">
    <property type="match status" value="1"/>
</dbReference>
<feature type="domain" description="HAMP" evidence="15">
    <location>
        <begin position="312"/>
        <end position="364"/>
    </location>
</feature>
<comment type="subcellular location">
    <subcellularLocation>
        <location evidence="2">Cell membrane</location>
    </subcellularLocation>
</comment>
<dbReference type="PROSITE" id="PS50885">
    <property type="entry name" value="HAMP"/>
    <property type="match status" value="12"/>
</dbReference>
<dbReference type="SMART" id="SM00065">
    <property type="entry name" value="GAF"/>
    <property type="match status" value="1"/>
</dbReference>
<dbReference type="Proteomes" id="UP001614394">
    <property type="component" value="Unassembled WGS sequence"/>
</dbReference>
<dbReference type="InterPro" id="IPR003661">
    <property type="entry name" value="HisK_dim/P_dom"/>
</dbReference>
<dbReference type="Gene3D" id="1.20.120.1530">
    <property type="match status" value="8"/>
</dbReference>
<keyword evidence="6" id="KW-0812">Transmembrane</keyword>
<evidence type="ECO:0000256" key="1">
    <source>
        <dbReference type="ARBA" id="ARBA00000085"/>
    </source>
</evidence>
<evidence type="ECO:0000256" key="8">
    <source>
        <dbReference type="ARBA" id="ARBA00022989"/>
    </source>
</evidence>
<dbReference type="Pfam" id="PF00512">
    <property type="entry name" value="HisKA"/>
    <property type="match status" value="1"/>
</dbReference>
<dbReference type="CDD" id="cd16922">
    <property type="entry name" value="HATPase_EvgS-ArcB-TorS-like"/>
    <property type="match status" value="1"/>
</dbReference>
<dbReference type="PANTHER" id="PTHR45339:SF1">
    <property type="entry name" value="HYBRID SIGNAL TRANSDUCTION HISTIDINE KINASE J"/>
    <property type="match status" value="1"/>
</dbReference>
<dbReference type="InterPro" id="IPR003018">
    <property type="entry name" value="GAF"/>
</dbReference>
<feature type="domain" description="HAMP" evidence="15">
    <location>
        <begin position="772"/>
        <end position="824"/>
    </location>
</feature>
<dbReference type="PROSITE" id="PS50110">
    <property type="entry name" value="RESPONSE_REGULATORY"/>
    <property type="match status" value="1"/>
</dbReference>
<evidence type="ECO:0000259" key="13">
    <source>
        <dbReference type="PROSITE" id="PS50109"/>
    </source>
</evidence>
<evidence type="ECO:0000313" key="16">
    <source>
        <dbReference type="EMBL" id="MFI9102868.1"/>
    </source>
</evidence>
<dbReference type="CDD" id="cd00082">
    <property type="entry name" value="HisKA"/>
    <property type="match status" value="1"/>
</dbReference>
<dbReference type="SUPFAM" id="SSF52172">
    <property type="entry name" value="CheY-like"/>
    <property type="match status" value="1"/>
</dbReference>
<dbReference type="InterPro" id="IPR011006">
    <property type="entry name" value="CheY-like_superfamily"/>
</dbReference>
<dbReference type="Pfam" id="PF00072">
    <property type="entry name" value="Response_reg"/>
    <property type="match status" value="1"/>
</dbReference>
<dbReference type="InterPro" id="IPR005467">
    <property type="entry name" value="His_kinase_dom"/>
</dbReference>
<feature type="domain" description="HAMP" evidence="15">
    <location>
        <begin position="588"/>
        <end position="640"/>
    </location>
</feature>
<reference evidence="16 17" key="1">
    <citation type="submission" date="2024-10" db="EMBL/GenBank/DDBJ databases">
        <title>The Natural Products Discovery Center: Release of the First 8490 Sequenced Strains for Exploring Actinobacteria Biosynthetic Diversity.</title>
        <authorList>
            <person name="Kalkreuter E."/>
            <person name="Kautsar S.A."/>
            <person name="Yang D."/>
            <person name="Bader C.D."/>
            <person name="Teijaro C.N."/>
            <person name="Fluegel L."/>
            <person name="Davis C.M."/>
            <person name="Simpson J.R."/>
            <person name="Lauterbach L."/>
            <person name="Steele A.D."/>
            <person name="Gui C."/>
            <person name="Meng S."/>
            <person name="Li G."/>
            <person name="Viehrig K."/>
            <person name="Ye F."/>
            <person name="Su P."/>
            <person name="Kiefer A.F."/>
            <person name="Nichols A."/>
            <person name="Cepeda A.J."/>
            <person name="Yan W."/>
            <person name="Fan B."/>
            <person name="Jiang Y."/>
            <person name="Adhikari A."/>
            <person name="Zheng C.-J."/>
            <person name="Schuster L."/>
            <person name="Cowan T.M."/>
            <person name="Smanski M.J."/>
            <person name="Chevrette M.G."/>
            <person name="De Carvalho L.P.S."/>
            <person name="Shen B."/>
        </authorList>
    </citation>
    <scope>NUCLEOTIDE SEQUENCE [LARGE SCALE GENOMIC DNA]</scope>
    <source>
        <strain evidence="16 17">NPDC053399</strain>
    </source>
</reference>
<sequence>MESSASTRGAVSRAKNARSRANGTIEVDSAALYRLLAALASMRDGNFRKRLTVSGDGLMAEISAVFNEVADRNQHLTGELARVRRVVGREGKLTERLETGACEGSWAAAIDASNALVDDLVRPVSEVGRVLSAVAEGDLEQRMDLRSQGADGSAHPLRGEFLKVGRTVNGLVDQLSAFTDEVTRVASEVGTEGKLGGQAKVRGMSGSWKDLTDSVNTMASRLTAQVRDIALVTTAVAKGDLSRKVTVHVAGEMLELKNTVNTMVDQLSSFASEVTRVAREVGTEGELGGQAQVPDVAGVWKDLTDSVNLMAGNLTAQVRDIAQVTAAVANGDLSQKITIGARGEVAQLAETINAMTETLRTFADEVTRVAGEVGAEGLLGGQAQVPGAAGTWKDLTDSVNTAFRNLTAQVRDIAQVTTAVANGDLSQKVTVDVSGEMLELKNTVNTMVDQLSSFGAEVTRVAREVGVEGELGGQAQVPGAAGTWKDLTDSVNTAFRNLTGQVRNIAQVTTAVANGDLSQKVTVDVSGEMLELKNTVNRMVDQLSSFAAQVTRMARDVGTEGRLGGQARVDGVAGTWKDLTDSVNFMAGNLTSQVRQIAQVTTAVARGDLSQKIDVDARGEILELKNTINTMVDQLSSFADQVTRVARDVGTEGRLGGQAQVPGVAGVWRDLTDSVNGMAGNLTAQVRNIAQVATAVARGDLSQKIDVDARGEILELKNTLNTMVDQLSSFAEQVTRVAREVGTEGILGGQAEVKGVSGTWKDLTQSVNFMANNLTSQVRNIAEVTTAVASGDLSKKITVDAKGEILALVTTVNTMVDTLSAFGDEVTRVAREVGTEGQLGGQARVRDVSGIWKDLTDNVNLMANNLTNQVRSIAAVATAVANGDLTKKITVEARGEVAQLAETINTMVDTLSAFGDEVTRVAREVGTEGILGGQARVPGVAGTWKDLTESVNGMASNLTGQVRNIAMVTTAVARGDLSKKIDVDARGEILELKTTINTMVGQLSAFGDEVTRVAREVGTEGRLGGQARVPDVSGIWKDLTESVNLMANNLTSQVRNIAQVATAVTRGDLNLRIDVDAAGEILELQDYINTMIVRLRETTLANKEQDWLKGNLARISGLMQGRRELGDVAALIMSELTPVVSAQHGAFFLAEEIGDGTEIGSGEDEDAYELRLVGSYGFSKRSMPTTFLPGEALIGQAAIEKRSILVENVPPGYLKIVSGLGEAPPAHVIVLPVLFEDRILGVIELAAFQPFTQIQKDFLSQITDIIAISVNTISVNTKTEGLLEQSQELTEQLKERSGELENRQKALQLSNAELEEKAELLARQNRDIEVKNTEIEEARQVLEERAEQLAVSMRYKSEFLANMSHELRTPLNSLLILAKLLADNADGNLSSKQVEFSETIHGAGSDLLQLINDILDLSKVEAGKMDVSPTRIALVQLVDYVEATFRPLTAEKGLDFSVRVSPELPVTLHTDEQRLLQVLRNLLSNAVKFTDSGSVELVIRPAGPEVPQSIREQLLESGALRDADQPLIAFSVTDTGIGIAASKMRVIFEAFKQADGTTSRKYGGTGLGLSISREIARLLGGEIHADSQPGRGSTFTLYLPLSSSELPPHGYPQLPGGEVISESEHHAPTRNRLAGSSLSRLRRRSAPPQLQSLPGQPTALPAEESWVDGTHSDGYARFAGGFNGEKVLIVDDDIRNVFALTSVLEQHGLTVLYAENGREGIEVLEQHDDVAIVLMDIMMPEMDGYATTTAIRRMPQFAGLPILALTAKAMKGDREKSIESGASDYVTKPVDTDHLLALMEQWMNARGTPR</sequence>
<keyword evidence="9" id="KW-0902">Two-component regulatory system</keyword>
<dbReference type="SUPFAM" id="SSF55874">
    <property type="entry name" value="ATPase domain of HSP90 chaperone/DNA topoisomerase II/histidine kinase"/>
    <property type="match status" value="1"/>
</dbReference>
<feature type="region of interest" description="Disordered" evidence="12">
    <location>
        <begin position="1608"/>
        <end position="1666"/>
    </location>
</feature>
<dbReference type="InterPro" id="IPR036890">
    <property type="entry name" value="HATPase_C_sf"/>
</dbReference>
<name>A0ABW8C8W4_9ACTN</name>
<dbReference type="Pfam" id="PF00672">
    <property type="entry name" value="HAMP"/>
    <property type="match status" value="10"/>
</dbReference>
<dbReference type="SMART" id="SM00448">
    <property type="entry name" value="REC"/>
    <property type="match status" value="1"/>
</dbReference>
<evidence type="ECO:0000256" key="12">
    <source>
        <dbReference type="SAM" id="MobiDB-lite"/>
    </source>
</evidence>
<evidence type="ECO:0000256" key="11">
    <source>
        <dbReference type="SAM" id="Coils"/>
    </source>
</evidence>
<feature type="coiled-coil region" evidence="11">
    <location>
        <begin position="1283"/>
        <end position="1352"/>
    </location>
</feature>
<feature type="domain" description="Histidine kinase" evidence="13">
    <location>
        <begin position="1362"/>
        <end position="1603"/>
    </location>
</feature>
<organism evidence="16 17">
    <name type="scientific">Streptomyces fildesensis</name>
    <dbReference type="NCBI Taxonomy" id="375757"/>
    <lineage>
        <taxon>Bacteria</taxon>
        <taxon>Bacillati</taxon>
        <taxon>Actinomycetota</taxon>
        <taxon>Actinomycetes</taxon>
        <taxon>Kitasatosporales</taxon>
        <taxon>Streptomycetaceae</taxon>
        <taxon>Streptomyces</taxon>
    </lineage>
</organism>
<dbReference type="InterPro" id="IPR003594">
    <property type="entry name" value="HATPase_dom"/>
</dbReference>
<evidence type="ECO:0000259" key="15">
    <source>
        <dbReference type="PROSITE" id="PS50885"/>
    </source>
</evidence>
<dbReference type="SUPFAM" id="SSF55781">
    <property type="entry name" value="GAF domain-like"/>
    <property type="match status" value="1"/>
</dbReference>
<feature type="domain" description="HAMP" evidence="15">
    <location>
        <begin position="956"/>
        <end position="1008"/>
    </location>
</feature>
<feature type="domain" description="HAMP" evidence="15">
    <location>
        <begin position="29"/>
        <end position="78"/>
    </location>
</feature>
<feature type="domain" description="HAMP" evidence="15">
    <location>
        <begin position="118"/>
        <end position="180"/>
    </location>
</feature>
<feature type="modified residue" description="4-aspartylphosphate" evidence="10">
    <location>
        <position position="1736"/>
    </location>
</feature>
<keyword evidence="8" id="KW-0472">Membrane</keyword>
<keyword evidence="5" id="KW-0808">Transferase</keyword>
<keyword evidence="8" id="KW-1133">Transmembrane helix</keyword>
<dbReference type="InterPro" id="IPR001789">
    <property type="entry name" value="Sig_transdc_resp-reg_receiver"/>
</dbReference>
<accession>A0ABW8C8W4</accession>
<dbReference type="Gene3D" id="3.40.50.2300">
    <property type="match status" value="1"/>
</dbReference>
<dbReference type="EMBL" id="JBITYG010000005">
    <property type="protein sequence ID" value="MFI9102868.1"/>
    <property type="molecule type" value="Genomic_DNA"/>
</dbReference>
<evidence type="ECO:0000256" key="7">
    <source>
        <dbReference type="ARBA" id="ARBA00022777"/>
    </source>
</evidence>
<dbReference type="InterPro" id="IPR004358">
    <property type="entry name" value="Sig_transdc_His_kin-like_C"/>
</dbReference>
<keyword evidence="17" id="KW-1185">Reference proteome</keyword>
<feature type="domain" description="HAMP" evidence="15">
    <location>
        <begin position="680"/>
        <end position="732"/>
    </location>
</feature>
<evidence type="ECO:0000256" key="4">
    <source>
        <dbReference type="ARBA" id="ARBA00022553"/>
    </source>
</evidence>
<feature type="domain" description="HAMP" evidence="15">
    <location>
        <begin position="404"/>
        <end position="456"/>
    </location>
</feature>
<feature type="domain" description="HAMP" evidence="15">
    <location>
        <begin position="864"/>
        <end position="916"/>
    </location>
</feature>
<dbReference type="EC" id="2.7.13.3" evidence="3"/>
<comment type="catalytic activity">
    <reaction evidence="1">
        <text>ATP + protein L-histidine = ADP + protein N-phospho-L-histidine.</text>
        <dbReference type="EC" id="2.7.13.3"/>
    </reaction>
</comment>
<dbReference type="Gene3D" id="1.10.287.130">
    <property type="match status" value="1"/>
</dbReference>
<keyword evidence="11" id="KW-0175">Coiled coil</keyword>
<dbReference type="SMART" id="SM00388">
    <property type="entry name" value="HisKA"/>
    <property type="match status" value="1"/>
</dbReference>
<dbReference type="SUPFAM" id="SSF58104">
    <property type="entry name" value="Methyl-accepting chemotaxis protein (MCP) signaling domain"/>
    <property type="match status" value="6"/>
</dbReference>
<dbReference type="CDD" id="cd06225">
    <property type="entry name" value="HAMP"/>
    <property type="match status" value="11"/>
</dbReference>
<dbReference type="Gene3D" id="3.30.565.10">
    <property type="entry name" value="Histidine kinase-like ATPase, C-terminal domain"/>
    <property type="match status" value="1"/>
</dbReference>
<dbReference type="InterPro" id="IPR003660">
    <property type="entry name" value="HAMP_dom"/>
</dbReference>
<evidence type="ECO:0000256" key="3">
    <source>
        <dbReference type="ARBA" id="ARBA00012438"/>
    </source>
</evidence>
<evidence type="ECO:0000256" key="2">
    <source>
        <dbReference type="ARBA" id="ARBA00004236"/>
    </source>
</evidence>
<feature type="domain" description="Response regulatory" evidence="14">
    <location>
        <begin position="1686"/>
        <end position="1803"/>
    </location>
</feature>
<keyword evidence="7" id="KW-0418">Kinase</keyword>
<evidence type="ECO:0000313" key="17">
    <source>
        <dbReference type="Proteomes" id="UP001614394"/>
    </source>
</evidence>
<evidence type="ECO:0000259" key="14">
    <source>
        <dbReference type="PROSITE" id="PS50110"/>
    </source>
</evidence>
<dbReference type="PANTHER" id="PTHR45339">
    <property type="entry name" value="HYBRID SIGNAL TRANSDUCTION HISTIDINE KINASE J"/>
    <property type="match status" value="1"/>
</dbReference>
<dbReference type="RefSeq" id="WP_399651020.1">
    <property type="nucleotide sequence ID" value="NZ_JBITYG010000005.1"/>
</dbReference>
<evidence type="ECO:0000256" key="5">
    <source>
        <dbReference type="ARBA" id="ARBA00022679"/>
    </source>
</evidence>
<feature type="domain" description="HAMP" evidence="15">
    <location>
        <begin position="220"/>
        <end position="272"/>
    </location>
</feature>
<comment type="caution">
    <text evidence="16">The sequence shown here is derived from an EMBL/GenBank/DDBJ whole genome shotgun (WGS) entry which is preliminary data.</text>
</comment>
<feature type="domain" description="HAMP" evidence="15">
    <location>
        <begin position="496"/>
        <end position="548"/>
    </location>
</feature>
<protein>
    <recommendedName>
        <fullName evidence="3">histidine kinase</fullName>
        <ecNumber evidence="3">2.7.13.3</ecNumber>
    </recommendedName>
</protein>
<dbReference type="Pfam" id="PF02518">
    <property type="entry name" value="HATPase_c"/>
    <property type="match status" value="1"/>
</dbReference>